<feature type="chain" id="PRO_5032893903" evidence="1">
    <location>
        <begin position="28"/>
        <end position="454"/>
    </location>
</feature>
<feature type="signal peptide" evidence="1">
    <location>
        <begin position="1"/>
        <end position="27"/>
    </location>
</feature>
<reference evidence="2 3" key="1">
    <citation type="submission" date="2020-02" db="EMBL/GenBank/DDBJ databases">
        <authorList>
            <person name="Zheng R.K."/>
            <person name="Sun C.M."/>
        </authorList>
    </citation>
    <scope>NUCLEOTIDE SEQUENCE [LARGE SCALE GENOMIC DNA]</scope>
    <source>
        <strain evidence="3">rifampicinis</strain>
    </source>
</reference>
<dbReference type="Proteomes" id="UP000594468">
    <property type="component" value="Chromosome"/>
</dbReference>
<dbReference type="PANTHER" id="PTHR43649">
    <property type="entry name" value="ARABINOSE-BINDING PROTEIN-RELATED"/>
    <property type="match status" value="1"/>
</dbReference>
<gene>
    <name evidence="2" type="ORF">G4Y79_07055</name>
</gene>
<evidence type="ECO:0000313" key="3">
    <source>
        <dbReference type="Proteomes" id="UP000594468"/>
    </source>
</evidence>
<dbReference type="AlphaFoldDB" id="A0A7S8EBW1"/>
<proteinExistence type="predicted"/>
<keyword evidence="3" id="KW-1185">Reference proteome</keyword>
<dbReference type="Gene3D" id="3.40.190.10">
    <property type="entry name" value="Periplasmic binding protein-like II"/>
    <property type="match status" value="1"/>
</dbReference>
<organism evidence="2 3">
    <name type="scientific">Phototrophicus methaneseepsis</name>
    <dbReference type="NCBI Taxonomy" id="2710758"/>
    <lineage>
        <taxon>Bacteria</taxon>
        <taxon>Bacillati</taxon>
        <taxon>Chloroflexota</taxon>
        <taxon>Candidatus Thermofontia</taxon>
        <taxon>Phototrophicales</taxon>
        <taxon>Phototrophicaceae</taxon>
        <taxon>Phototrophicus</taxon>
    </lineage>
</organism>
<name>A0A7S8EBW1_9CHLR</name>
<dbReference type="CDD" id="cd14748">
    <property type="entry name" value="PBP2_UgpB"/>
    <property type="match status" value="1"/>
</dbReference>
<keyword evidence="1" id="KW-0732">Signal</keyword>
<dbReference type="InterPro" id="IPR050490">
    <property type="entry name" value="Bact_solute-bd_prot1"/>
</dbReference>
<accession>A0A7S8EBW1</accession>
<dbReference type="InterPro" id="IPR006059">
    <property type="entry name" value="SBP"/>
</dbReference>
<dbReference type="Pfam" id="PF01547">
    <property type="entry name" value="SBP_bac_1"/>
    <property type="match status" value="1"/>
</dbReference>
<dbReference type="PANTHER" id="PTHR43649:SF12">
    <property type="entry name" value="DIACETYLCHITOBIOSE BINDING PROTEIN DASA"/>
    <property type="match status" value="1"/>
</dbReference>
<dbReference type="SUPFAM" id="SSF53850">
    <property type="entry name" value="Periplasmic binding protein-like II"/>
    <property type="match status" value="1"/>
</dbReference>
<protein>
    <submittedName>
        <fullName evidence="2">ABC transporter substrate-binding protein</fullName>
    </submittedName>
</protein>
<evidence type="ECO:0000256" key="1">
    <source>
        <dbReference type="SAM" id="SignalP"/>
    </source>
</evidence>
<sequence>MSKRNALVSTMILLVMLSMMSFMSVSAQDEEPTATLETLPTATPAVESIGSGGLEISFWNGLTGSDGVTLNAMLADFVAEHPEISVTTEIVEWGTLYTKLQTAFIAGEGPDMFLVHANEVPQFASYGVLTDLSGWYDTGGGTIPADDFAQPGFDGAFYNGTVYGVELDNHGRGAWVNVDHFEAAGLDPNTYPENYEETVAMLQQLTLDANGNNAASEDFDPENIVQYGTTVSEWIYVQFLQYMWGMGGDLLSEDKTTATINSPEAVEALQRMYDLIYTYHVAPVPAGFDTWQAFSTGAISILPTGTWFRNFAEDQTDINSQPWPVLPIGDQRVSWFGSHIFLVPNTTTGEKLDAVRTLIEWVTENQVMWAASGQVPARLSAQQQLDPENYPSNILIGQTFTEYGRMSPQCQVILELEDAIGPELDAALNDLKTPQQALDDAAARMQQVLDRTSC</sequence>
<dbReference type="EMBL" id="CP062983">
    <property type="protein sequence ID" value="QPC84125.1"/>
    <property type="molecule type" value="Genomic_DNA"/>
</dbReference>
<evidence type="ECO:0000313" key="2">
    <source>
        <dbReference type="EMBL" id="QPC84125.1"/>
    </source>
</evidence>
<dbReference type="RefSeq" id="WP_195172189.1">
    <property type="nucleotide sequence ID" value="NZ_CP062983.1"/>
</dbReference>
<dbReference type="KEGG" id="pmet:G4Y79_07055"/>